<accession>A0A1I4GNL9</accession>
<protein>
    <recommendedName>
        <fullName evidence="3">Sulfotransferase family protein</fullName>
    </recommendedName>
</protein>
<keyword evidence="2" id="KW-1185">Reference proteome</keyword>
<organism evidence="1 2">
    <name type="scientific">Shimia haliotis</name>
    <dbReference type="NCBI Taxonomy" id="1280847"/>
    <lineage>
        <taxon>Bacteria</taxon>
        <taxon>Pseudomonadati</taxon>
        <taxon>Pseudomonadota</taxon>
        <taxon>Alphaproteobacteria</taxon>
        <taxon>Rhodobacterales</taxon>
        <taxon>Roseobacteraceae</taxon>
    </lineage>
</organism>
<dbReference type="InterPro" id="IPR027417">
    <property type="entry name" value="P-loop_NTPase"/>
</dbReference>
<dbReference type="AlphaFoldDB" id="A0A1I4GNL9"/>
<evidence type="ECO:0000313" key="2">
    <source>
        <dbReference type="Proteomes" id="UP000198851"/>
    </source>
</evidence>
<proteinExistence type="predicted"/>
<dbReference type="SUPFAM" id="SSF52540">
    <property type="entry name" value="P-loop containing nucleoside triphosphate hydrolases"/>
    <property type="match status" value="1"/>
</dbReference>
<dbReference type="Gene3D" id="3.40.50.300">
    <property type="entry name" value="P-loop containing nucleotide triphosphate hydrolases"/>
    <property type="match status" value="1"/>
</dbReference>
<dbReference type="STRING" id="1280847.SAMN04488036_10993"/>
<evidence type="ECO:0000313" key="1">
    <source>
        <dbReference type="EMBL" id="SFL31628.1"/>
    </source>
</evidence>
<dbReference type="RefSeq" id="WP_093325575.1">
    <property type="nucleotide sequence ID" value="NZ_FOSZ01000009.1"/>
</dbReference>
<name>A0A1I4GNL9_9RHOB</name>
<dbReference type="Proteomes" id="UP000198851">
    <property type="component" value="Unassembled WGS sequence"/>
</dbReference>
<dbReference type="EMBL" id="FOSZ01000009">
    <property type="protein sequence ID" value="SFL31628.1"/>
    <property type="molecule type" value="Genomic_DNA"/>
</dbReference>
<evidence type="ECO:0008006" key="3">
    <source>
        <dbReference type="Google" id="ProtNLM"/>
    </source>
</evidence>
<dbReference type="OrthoDB" id="7705857at2"/>
<reference evidence="2" key="1">
    <citation type="submission" date="2016-10" db="EMBL/GenBank/DDBJ databases">
        <authorList>
            <person name="Varghese N."/>
            <person name="Submissions S."/>
        </authorList>
    </citation>
    <scope>NUCLEOTIDE SEQUENCE [LARGE SCALE GENOMIC DNA]</scope>
    <source>
        <strain evidence="2">DSM 28453</strain>
    </source>
</reference>
<sequence length="265" mass="29090">MTKILVHSGFHKTGTTSVQKMLVHNRASLEHHLRILTKPDMIAACQAARAFSVRRHPADLTEFASEIAAVFEDVDPSDPRPLVLSSEDLSGHMPGRRGLKTYDAAPALMKAIADTALAVFKDAPDLTFFFSTRSADSWLRSCYAQHLRAIRMTLDFEDYRTQYAQSADLDAIVDDVRKAVAPNTVVSTPLEEAGSRPIGPLAAVMDALEMPGRTRRGLHVLPPANVSMPEELLSAMLEANRSNLSNAEVSKAKSEARRIWLTGDL</sequence>
<gene>
    <name evidence="1" type="ORF">SAMN04488036_10993</name>
</gene>